<organism evidence="8 9">
    <name type="scientific">Desmophyllum pertusum</name>
    <dbReference type="NCBI Taxonomy" id="174260"/>
    <lineage>
        <taxon>Eukaryota</taxon>
        <taxon>Metazoa</taxon>
        <taxon>Cnidaria</taxon>
        <taxon>Anthozoa</taxon>
        <taxon>Hexacorallia</taxon>
        <taxon>Scleractinia</taxon>
        <taxon>Caryophylliina</taxon>
        <taxon>Caryophylliidae</taxon>
        <taxon>Desmophyllum</taxon>
    </lineage>
</organism>
<comment type="cofactor">
    <cofactor evidence="1">
        <name>Zn(2+)</name>
        <dbReference type="ChEBI" id="CHEBI:29105"/>
    </cofactor>
</comment>
<feature type="transmembrane region" description="Helical" evidence="6">
    <location>
        <begin position="91"/>
        <end position="115"/>
    </location>
</feature>
<keyword evidence="4" id="KW-0560">Oxidoreductase</keyword>
<reference evidence="8" key="1">
    <citation type="submission" date="2023-01" db="EMBL/GenBank/DDBJ databases">
        <title>Genome assembly of the deep-sea coral Lophelia pertusa.</title>
        <authorList>
            <person name="Herrera S."/>
            <person name="Cordes E."/>
        </authorList>
    </citation>
    <scope>NUCLEOTIDE SEQUENCE</scope>
    <source>
        <strain evidence="8">USNM1676648</strain>
        <tissue evidence="8">Polyp</tissue>
    </source>
</reference>
<accession>A0A9X0D2V2</accession>
<keyword evidence="6" id="KW-0472">Membrane</keyword>
<dbReference type="SUPFAM" id="SSF51735">
    <property type="entry name" value="NAD(P)-binding Rossmann-fold domains"/>
    <property type="match status" value="1"/>
</dbReference>
<evidence type="ECO:0000256" key="1">
    <source>
        <dbReference type="ARBA" id="ARBA00001947"/>
    </source>
</evidence>
<dbReference type="GO" id="GO:0046872">
    <property type="term" value="F:metal ion binding"/>
    <property type="evidence" value="ECO:0007669"/>
    <property type="project" value="UniProtKB-KW"/>
</dbReference>
<dbReference type="AlphaFoldDB" id="A0A9X0D2V2"/>
<dbReference type="GO" id="GO:0004022">
    <property type="term" value="F:alcohol dehydrogenase (NAD+) activity"/>
    <property type="evidence" value="ECO:0007669"/>
    <property type="project" value="TreeGrafter"/>
</dbReference>
<keyword evidence="3" id="KW-0862">Zinc</keyword>
<proteinExistence type="predicted"/>
<keyword evidence="9" id="KW-1185">Reference proteome</keyword>
<dbReference type="InterPro" id="IPR013149">
    <property type="entry name" value="ADH-like_C"/>
</dbReference>
<dbReference type="Gene3D" id="3.40.50.720">
    <property type="entry name" value="NAD(P)-binding Rossmann-like Domain"/>
    <property type="match status" value="1"/>
</dbReference>
<dbReference type="Gene3D" id="3.90.180.10">
    <property type="entry name" value="Medium-chain alcohol dehydrogenases, catalytic domain"/>
    <property type="match status" value="1"/>
</dbReference>
<keyword evidence="6" id="KW-0812">Transmembrane</keyword>
<dbReference type="Pfam" id="PF00107">
    <property type="entry name" value="ADH_zinc_N"/>
    <property type="match status" value="1"/>
</dbReference>
<dbReference type="PANTHER" id="PTHR42940">
    <property type="entry name" value="ALCOHOL DEHYDROGENASE 1-RELATED"/>
    <property type="match status" value="1"/>
</dbReference>
<comment type="caution">
    <text evidence="8">The sequence shown here is derived from an EMBL/GenBank/DDBJ whole genome shotgun (WGS) entry which is preliminary data.</text>
</comment>
<evidence type="ECO:0000256" key="3">
    <source>
        <dbReference type="ARBA" id="ARBA00022833"/>
    </source>
</evidence>
<evidence type="ECO:0000313" key="9">
    <source>
        <dbReference type="Proteomes" id="UP001163046"/>
    </source>
</evidence>
<dbReference type="Proteomes" id="UP001163046">
    <property type="component" value="Unassembled WGS sequence"/>
</dbReference>
<dbReference type="OrthoDB" id="3941538at2759"/>
<evidence type="ECO:0000256" key="2">
    <source>
        <dbReference type="ARBA" id="ARBA00022723"/>
    </source>
</evidence>
<evidence type="ECO:0000256" key="6">
    <source>
        <dbReference type="SAM" id="Phobius"/>
    </source>
</evidence>
<evidence type="ECO:0000256" key="5">
    <source>
        <dbReference type="ARBA" id="ARBA00023027"/>
    </source>
</evidence>
<dbReference type="GO" id="GO:0005737">
    <property type="term" value="C:cytoplasm"/>
    <property type="evidence" value="ECO:0007669"/>
    <property type="project" value="TreeGrafter"/>
</dbReference>
<evidence type="ECO:0000313" key="8">
    <source>
        <dbReference type="EMBL" id="KAJ7384566.1"/>
    </source>
</evidence>
<dbReference type="EMBL" id="MU825886">
    <property type="protein sequence ID" value="KAJ7384566.1"/>
    <property type="molecule type" value="Genomic_DNA"/>
</dbReference>
<sequence length="269" mass="30267">MWVRFAYNQWKKKRSDPSILGHEGVIEVWSASPMTEDSSIEWVLRVPIIIHSGTHVVKIPDHVNDKIASPVNCAKMLQPWVNAVSGLDGKILIVTQLLLFRVVVFWVFMVVHFFMKLASAEFSVQTLISRDWKWFQKFGGIPVVTGEHTSSGLHGNSVDVIIEVCGVPSVIPEGIKLLRAGGVYVFVGMVHPASKLDITGEQIIRKCITIKGIHNYGPQHLDEAVAFLSRTCTRYPYNELFSPTFKLADFETALQLSKQQSFYRVCVEP</sequence>
<feature type="domain" description="Alcohol dehydrogenase-like C-terminal" evidence="7">
    <location>
        <begin position="154"/>
        <end position="229"/>
    </location>
</feature>
<keyword evidence="5" id="KW-0520">NAD</keyword>
<keyword evidence="6" id="KW-1133">Transmembrane helix</keyword>
<protein>
    <recommendedName>
        <fullName evidence="7">Alcohol dehydrogenase-like C-terminal domain-containing protein</fullName>
    </recommendedName>
</protein>
<dbReference type="InterPro" id="IPR036291">
    <property type="entry name" value="NAD(P)-bd_dom_sf"/>
</dbReference>
<keyword evidence="2" id="KW-0479">Metal-binding</keyword>
<evidence type="ECO:0000259" key="7">
    <source>
        <dbReference type="Pfam" id="PF00107"/>
    </source>
</evidence>
<name>A0A9X0D2V2_9CNID</name>
<evidence type="ECO:0000256" key="4">
    <source>
        <dbReference type="ARBA" id="ARBA00023002"/>
    </source>
</evidence>
<gene>
    <name evidence="8" type="ORF">OS493_021197</name>
</gene>
<dbReference type="PANTHER" id="PTHR42940:SF3">
    <property type="entry name" value="ALCOHOL DEHYDROGENASE 1-RELATED"/>
    <property type="match status" value="1"/>
</dbReference>